<evidence type="ECO:0000313" key="1">
    <source>
        <dbReference type="EMBL" id="KAA6409178.1"/>
    </source>
</evidence>
<dbReference type="EMBL" id="VXIT01000011">
    <property type="protein sequence ID" value="KAA6409178.1"/>
    <property type="molecule type" value="Genomic_DNA"/>
</dbReference>
<gene>
    <name evidence="1" type="ORF">FRX48_06731</name>
</gene>
<dbReference type="AlphaFoldDB" id="A0A5M8PJY6"/>
<protein>
    <submittedName>
        <fullName evidence="1">Uncharacterized protein</fullName>
    </submittedName>
</protein>
<organism evidence="1 2">
    <name type="scientific">Lasallia pustulata</name>
    <dbReference type="NCBI Taxonomy" id="136370"/>
    <lineage>
        <taxon>Eukaryota</taxon>
        <taxon>Fungi</taxon>
        <taxon>Dikarya</taxon>
        <taxon>Ascomycota</taxon>
        <taxon>Pezizomycotina</taxon>
        <taxon>Lecanoromycetes</taxon>
        <taxon>OSLEUM clade</taxon>
        <taxon>Umbilicariomycetidae</taxon>
        <taxon>Umbilicariales</taxon>
        <taxon>Umbilicariaceae</taxon>
        <taxon>Lasallia</taxon>
    </lineage>
</organism>
<name>A0A5M8PJY6_9LECA</name>
<proteinExistence type="predicted"/>
<accession>A0A5M8PJY6</accession>
<dbReference type="Proteomes" id="UP000324767">
    <property type="component" value="Unassembled WGS sequence"/>
</dbReference>
<sequence length="135" mass="14605">MLSGSLQCPSASNLGSKLISRLHGRRSREASILESWPKWKMARPSRKHAPLRGNTDSVLRHTTTLYRYNPASSEQRTALVYIALSGQPVSLALSSCAVCFQGICTINSLARLGHPSLQPSQALPEGTGITEFTAV</sequence>
<evidence type="ECO:0000313" key="2">
    <source>
        <dbReference type="Proteomes" id="UP000324767"/>
    </source>
</evidence>
<comment type="caution">
    <text evidence="1">The sequence shown here is derived from an EMBL/GenBank/DDBJ whole genome shotgun (WGS) entry which is preliminary data.</text>
</comment>
<reference evidence="1 2" key="1">
    <citation type="submission" date="2019-09" db="EMBL/GenBank/DDBJ databases">
        <title>The hologenome of the rock-dwelling lichen Lasallia pustulata.</title>
        <authorList>
            <person name="Greshake Tzovaras B."/>
            <person name="Segers F."/>
            <person name="Bicker A."/>
            <person name="Dal Grande F."/>
            <person name="Otte J."/>
            <person name="Hankeln T."/>
            <person name="Schmitt I."/>
            <person name="Ebersberger I."/>
        </authorList>
    </citation>
    <scope>NUCLEOTIDE SEQUENCE [LARGE SCALE GENOMIC DNA]</scope>
    <source>
        <strain evidence="1">A1-1</strain>
    </source>
</reference>